<sequence>MTCNNYCFRKPPGNIAMVDKSKGSLTVVEDSSTRINQDLPLGKSIRLQAEVNGTGAVGVHVTSCKVSPSPGKQPVLVLLDEIGCSTDLQILEGFHGINKDGSIAQTNLFQVFKFTTSNTLYFTCKLDFCYVHGDPFCSGHKPPLNRDSKPYVSAPKSSY</sequence>
<protein>
    <recommendedName>
        <fullName evidence="2">ZP domain-containing protein</fullName>
    </recommendedName>
</protein>
<proteinExistence type="predicted"/>
<dbReference type="PANTHER" id="PTHR22907">
    <property type="entry name" value="GH04558P"/>
    <property type="match status" value="1"/>
</dbReference>
<dbReference type="Proteomes" id="UP001162480">
    <property type="component" value="Chromosome 27"/>
</dbReference>
<dbReference type="InterPro" id="IPR051962">
    <property type="entry name" value="Cuticlin"/>
</dbReference>
<dbReference type="EMBL" id="OX597840">
    <property type="protein sequence ID" value="CAI9741724.1"/>
    <property type="molecule type" value="Genomic_DNA"/>
</dbReference>
<dbReference type="InterPro" id="IPR057371">
    <property type="entry name" value="VERL_C"/>
</dbReference>
<keyword evidence="1" id="KW-0732">Signal</keyword>
<keyword evidence="4" id="KW-1185">Reference proteome</keyword>
<dbReference type="Pfam" id="PF25272">
    <property type="entry name" value="VERL_C"/>
    <property type="match status" value="1"/>
</dbReference>
<dbReference type="InterPro" id="IPR001507">
    <property type="entry name" value="ZP_dom"/>
</dbReference>
<evidence type="ECO:0000256" key="1">
    <source>
        <dbReference type="ARBA" id="ARBA00022729"/>
    </source>
</evidence>
<gene>
    <name evidence="3" type="ORF">OCTVUL_1B015072</name>
</gene>
<evidence type="ECO:0000313" key="4">
    <source>
        <dbReference type="Proteomes" id="UP001162480"/>
    </source>
</evidence>
<dbReference type="AlphaFoldDB" id="A0AA36FLV5"/>
<feature type="domain" description="ZP" evidence="2">
    <location>
        <begin position="1"/>
        <end position="144"/>
    </location>
</feature>
<dbReference type="PROSITE" id="PS51034">
    <property type="entry name" value="ZP_2"/>
    <property type="match status" value="1"/>
</dbReference>
<dbReference type="InterPro" id="IPR042235">
    <property type="entry name" value="ZP-C_dom"/>
</dbReference>
<dbReference type="Gene3D" id="2.60.40.4100">
    <property type="entry name" value="Zona pellucida, ZP-C domain"/>
    <property type="match status" value="1"/>
</dbReference>
<reference evidence="3" key="1">
    <citation type="submission" date="2023-08" db="EMBL/GenBank/DDBJ databases">
        <authorList>
            <person name="Alioto T."/>
            <person name="Alioto T."/>
            <person name="Gomez Garrido J."/>
        </authorList>
    </citation>
    <scope>NUCLEOTIDE SEQUENCE</scope>
</reference>
<evidence type="ECO:0000313" key="3">
    <source>
        <dbReference type="EMBL" id="CAI9741724.1"/>
    </source>
</evidence>
<organism evidence="3 4">
    <name type="scientific">Octopus vulgaris</name>
    <name type="common">Common octopus</name>
    <dbReference type="NCBI Taxonomy" id="6645"/>
    <lineage>
        <taxon>Eukaryota</taxon>
        <taxon>Metazoa</taxon>
        <taxon>Spiralia</taxon>
        <taxon>Lophotrochozoa</taxon>
        <taxon>Mollusca</taxon>
        <taxon>Cephalopoda</taxon>
        <taxon>Coleoidea</taxon>
        <taxon>Octopodiformes</taxon>
        <taxon>Octopoda</taxon>
        <taxon>Incirrata</taxon>
        <taxon>Octopodidae</taxon>
        <taxon>Octopus</taxon>
    </lineage>
</organism>
<evidence type="ECO:0000259" key="2">
    <source>
        <dbReference type="PROSITE" id="PS51034"/>
    </source>
</evidence>
<accession>A0AA36FLV5</accession>
<name>A0AA36FLV5_OCTVU</name>
<dbReference type="PANTHER" id="PTHR22907:SF54">
    <property type="entry name" value="GH04558P"/>
    <property type="match status" value="1"/>
</dbReference>